<accession>A0A0L0G9W6</accession>
<evidence type="ECO:0000256" key="1">
    <source>
        <dbReference type="SAM" id="MobiDB-lite"/>
    </source>
</evidence>
<dbReference type="AlphaFoldDB" id="A0A0L0G9W6"/>
<evidence type="ECO:0000313" key="4">
    <source>
        <dbReference type="Proteomes" id="UP000054560"/>
    </source>
</evidence>
<feature type="chain" id="PRO_5005539316" evidence="2">
    <location>
        <begin position="30"/>
        <end position="145"/>
    </location>
</feature>
<gene>
    <name evidence="3" type="ORF">SARC_02143</name>
</gene>
<feature type="signal peptide" evidence="2">
    <location>
        <begin position="1"/>
        <end position="29"/>
    </location>
</feature>
<dbReference type="EMBL" id="KQ241689">
    <property type="protein sequence ID" value="KNC85694.1"/>
    <property type="molecule type" value="Genomic_DNA"/>
</dbReference>
<feature type="compositionally biased region" description="Basic and acidic residues" evidence="1">
    <location>
        <begin position="68"/>
        <end position="89"/>
    </location>
</feature>
<organism evidence="3 4">
    <name type="scientific">Sphaeroforma arctica JP610</name>
    <dbReference type="NCBI Taxonomy" id="667725"/>
    <lineage>
        <taxon>Eukaryota</taxon>
        <taxon>Ichthyosporea</taxon>
        <taxon>Ichthyophonida</taxon>
        <taxon>Sphaeroforma</taxon>
    </lineage>
</organism>
<evidence type="ECO:0000256" key="2">
    <source>
        <dbReference type="SAM" id="SignalP"/>
    </source>
</evidence>
<dbReference type="RefSeq" id="XP_014159596.1">
    <property type="nucleotide sequence ID" value="XM_014304121.1"/>
</dbReference>
<feature type="region of interest" description="Disordered" evidence="1">
    <location>
        <begin position="52"/>
        <end position="145"/>
    </location>
</feature>
<evidence type="ECO:0000313" key="3">
    <source>
        <dbReference type="EMBL" id="KNC85694.1"/>
    </source>
</evidence>
<keyword evidence="4" id="KW-1185">Reference proteome</keyword>
<reference evidence="3 4" key="1">
    <citation type="submission" date="2011-02" db="EMBL/GenBank/DDBJ databases">
        <title>The Genome Sequence of Sphaeroforma arctica JP610.</title>
        <authorList>
            <consortium name="The Broad Institute Genome Sequencing Platform"/>
            <person name="Russ C."/>
            <person name="Cuomo C."/>
            <person name="Young S.K."/>
            <person name="Zeng Q."/>
            <person name="Gargeya S."/>
            <person name="Alvarado L."/>
            <person name="Berlin A."/>
            <person name="Chapman S.B."/>
            <person name="Chen Z."/>
            <person name="Freedman E."/>
            <person name="Gellesch M."/>
            <person name="Goldberg J."/>
            <person name="Griggs A."/>
            <person name="Gujja S."/>
            <person name="Heilman E."/>
            <person name="Heiman D."/>
            <person name="Howarth C."/>
            <person name="Mehta T."/>
            <person name="Neiman D."/>
            <person name="Pearson M."/>
            <person name="Roberts A."/>
            <person name="Saif S."/>
            <person name="Shea T."/>
            <person name="Shenoy N."/>
            <person name="Sisk P."/>
            <person name="Stolte C."/>
            <person name="Sykes S."/>
            <person name="White J."/>
            <person name="Yandava C."/>
            <person name="Burger G."/>
            <person name="Gray M.W."/>
            <person name="Holland P.W.H."/>
            <person name="King N."/>
            <person name="Lang F.B.F."/>
            <person name="Roger A.J."/>
            <person name="Ruiz-Trillo I."/>
            <person name="Haas B."/>
            <person name="Nusbaum C."/>
            <person name="Birren B."/>
        </authorList>
    </citation>
    <scope>NUCLEOTIDE SEQUENCE [LARGE SCALE GENOMIC DNA]</scope>
    <source>
        <strain evidence="3 4">JP610</strain>
    </source>
</reference>
<feature type="compositionally biased region" description="Polar residues" evidence="1">
    <location>
        <begin position="52"/>
        <end position="67"/>
    </location>
</feature>
<name>A0A0L0G9W6_9EUKA</name>
<feature type="compositionally biased region" description="Basic and acidic residues" evidence="1">
    <location>
        <begin position="131"/>
        <end position="145"/>
    </location>
</feature>
<proteinExistence type="predicted"/>
<keyword evidence="2" id="KW-0732">Signal</keyword>
<protein>
    <submittedName>
        <fullName evidence="3">Uncharacterized protein</fullName>
    </submittedName>
</protein>
<dbReference type="Proteomes" id="UP000054560">
    <property type="component" value="Unassembled WGS sequence"/>
</dbReference>
<sequence>MKGSNKLCHPAILAIIILALVFKISTVATAPGNLWDGFGMRTDTYVHANDANINSNTDLDANIQVETDQTRLRVDKPAVTEQPEEKSNSDETEAETGSQEKQDAEPMYIPPAVLEPVKGMREFKKKSLLKSSDDNEIRDEAANHT</sequence>
<dbReference type="GeneID" id="25902647"/>